<feature type="compositionally biased region" description="Basic and acidic residues" evidence="6">
    <location>
        <begin position="33"/>
        <end position="47"/>
    </location>
</feature>
<proteinExistence type="inferred from homology"/>
<feature type="region of interest" description="Disordered" evidence="6">
    <location>
        <begin position="506"/>
        <end position="535"/>
    </location>
</feature>
<protein>
    <submittedName>
        <fullName evidence="8">Hsf-type dna-binding domain containing protein</fullName>
    </submittedName>
</protein>
<dbReference type="Proteomes" id="UP000039865">
    <property type="component" value="Unassembled WGS sequence"/>
</dbReference>
<feature type="compositionally biased region" description="Basic and acidic residues" evidence="6">
    <location>
        <begin position="9"/>
        <end position="18"/>
    </location>
</feature>
<feature type="compositionally biased region" description="Basic and acidic residues" evidence="6">
    <location>
        <begin position="77"/>
        <end position="88"/>
    </location>
</feature>
<dbReference type="AlphaFoldDB" id="A0A078AVV9"/>
<sequence length="763" mass="88068">MSSTRRNQKRDFKAKKDPLQPTTSTSKNINTRLEFDEIHEQIHEQEKLYMNQDQGSPVRKGQISNSKEIQSAKKSSANKDLESANEVSHTEDHVLMDFDDESNSTIYHDKKYDSIVAWSPDGESFVVKKQNEFSETILPRFFKHNNFSSFIRQLNMYDFHKTKRSNNEHCFKHPFFQKGKKYTDLPIIFYLQASSNTNNQQLVNSVVPGRKPHSIPPHSFPFPQQIQKRGNQPLNKREAENIEEFNQITTRDKRSIDELNQESQNLINLLVQMQKRFDEIDSRLKTLEKENRDTQISNCQLQNDLTKSRERENILERFMLQTLNFFTQQNPSQLMNPQSQFNNNSHIIQQQLQPPQLHQQQQPSPQQQHQNYFNQGNQNITLTPQPQSNVNKLNFIQQAFNQTNANLQQSLSNNQNNDLQLSNNQVSMNNGMHLNQNEGQQNHNNHLNRQTSKQQQMSESQKQLTDSGPQQSNQNSSNMQLQDDNMKIIPFTNINQSILPFIQRQSQNNNKEDEASSVASNDTNGDKFDSNQFNSYNNSSISNNLRFAEASIGPSLNQISAQKPPKSQFQRVQEQKINANTLNQALRSDAMQKQMRINIRMNNTEYNSYKVLQHLDEVFNQKEKQQSTVNTSNDQEQARIQMNQNISNSNESEAVQIDTALRNLERRSVAVASGDCHADGIRSDCHVTDSNMTAIQSSVSTNIPGIAPSDLSLSQKRSYLESFKEHQSVGNLDNFTEDGKSEAPMRNNFEGSKRQRIHQENQV</sequence>
<dbReference type="Pfam" id="PF00447">
    <property type="entry name" value="HSF_DNA-bind"/>
    <property type="match status" value="1"/>
</dbReference>
<feature type="compositionally biased region" description="Basic and acidic residues" evidence="6">
    <location>
        <begin position="751"/>
        <end position="763"/>
    </location>
</feature>
<feature type="region of interest" description="Disordered" evidence="6">
    <location>
        <begin position="730"/>
        <end position="763"/>
    </location>
</feature>
<dbReference type="GO" id="GO:0003700">
    <property type="term" value="F:DNA-binding transcription factor activity"/>
    <property type="evidence" value="ECO:0007669"/>
    <property type="project" value="InterPro"/>
</dbReference>
<dbReference type="GO" id="GO:0005634">
    <property type="term" value="C:nucleus"/>
    <property type="evidence" value="ECO:0007669"/>
    <property type="project" value="UniProtKB-SubCell"/>
</dbReference>
<evidence type="ECO:0000256" key="6">
    <source>
        <dbReference type="SAM" id="MobiDB-lite"/>
    </source>
</evidence>
<dbReference type="EMBL" id="CCKQ01014538">
    <property type="protein sequence ID" value="CDW86314.1"/>
    <property type="molecule type" value="Genomic_DNA"/>
</dbReference>
<evidence type="ECO:0000256" key="1">
    <source>
        <dbReference type="ARBA" id="ARBA00004123"/>
    </source>
</evidence>
<reference evidence="8 9" key="1">
    <citation type="submission" date="2014-06" db="EMBL/GenBank/DDBJ databases">
        <authorList>
            <person name="Swart Estienne"/>
        </authorList>
    </citation>
    <scope>NUCLEOTIDE SEQUENCE [LARGE SCALE GENOMIC DNA]</scope>
    <source>
        <strain evidence="8 9">130c</strain>
    </source>
</reference>
<evidence type="ECO:0000259" key="7">
    <source>
        <dbReference type="SMART" id="SM00415"/>
    </source>
</evidence>
<feature type="region of interest" description="Disordered" evidence="6">
    <location>
        <begin position="1"/>
        <end position="88"/>
    </location>
</feature>
<evidence type="ECO:0000256" key="3">
    <source>
        <dbReference type="ARBA" id="ARBA00023242"/>
    </source>
</evidence>
<dbReference type="SUPFAM" id="SSF46785">
    <property type="entry name" value="Winged helix' DNA-binding domain"/>
    <property type="match status" value="1"/>
</dbReference>
<comment type="subcellular location">
    <subcellularLocation>
        <location evidence="1">Nucleus</location>
    </subcellularLocation>
</comment>
<evidence type="ECO:0000256" key="5">
    <source>
        <dbReference type="SAM" id="Coils"/>
    </source>
</evidence>
<dbReference type="PANTHER" id="PTHR10015">
    <property type="entry name" value="HEAT SHOCK TRANSCRIPTION FACTOR"/>
    <property type="match status" value="1"/>
</dbReference>
<dbReference type="OrthoDB" id="60033at2759"/>
<comment type="similarity">
    <text evidence="4">Belongs to the HSF family.</text>
</comment>
<keyword evidence="2 8" id="KW-0238">DNA-binding</keyword>
<feature type="compositionally biased region" description="Low complexity" evidence="6">
    <location>
        <begin position="351"/>
        <end position="370"/>
    </location>
</feature>
<evidence type="ECO:0000256" key="2">
    <source>
        <dbReference type="ARBA" id="ARBA00023125"/>
    </source>
</evidence>
<evidence type="ECO:0000256" key="4">
    <source>
        <dbReference type="RuleBase" id="RU004020"/>
    </source>
</evidence>
<dbReference type="InParanoid" id="A0A078AVV9"/>
<gene>
    <name evidence="8" type="primary">Contig11471.g12271</name>
    <name evidence="8" type="ORF">STYLEM_15408</name>
</gene>
<keyword evidence="9" id="KW-1185">Reference proteome</keyword>
<feature type="compositionally biased region" description="Polar residues" evidence="6">
    <location>
        <begin position="20"/>
        <end position="31"/>
    </location>
</feature>
<dbReference type="GO" id="GO:0043565">
    <property type="term" value="F:sequence-specific DNA binding"/>
    <property type="evidence" value="ECO:0007669"/>
    <property type="project" value="InterPro"/>
</dbReference>
<dbReference type="PANTHER" id="PTHR10015:SF361">
    <property type="entry name" value="TRANSCRIPTION FACTOR SKN7"/>
    <property type="match status" value="1"/>
</dbReference>
<keyword evidence="5" id="KW-0175">Coiled coil</keyword>
<accession>A0A078AVV9</accession>
<feature type="domain" description="HSF-type DNA-binding" evidence="7">
    <location>
        <begin position="104"/>
        <end position="190"/>
    </location>
</feature>
<keyword evidence="3" id="KW-0539">Nucleus</keyword>
<dbReference type="Gene3D" id="1.10.10.10">
    <property type="entry name" value="Winged helix-like DNA-binding domain superfamily/Winged helix DNA-binding domain"/>
    <property type="match status" value="1"/>
</dbReference>
<feature type="coiled-coil region" evidence="5">
    <location>
        <begin position="256"/>
        <end position="290"/>
    </location>
</feature>
<dbReference type="InterPro" id="IPR000232">
    <property type="entry name" value="HSF_DNA-bd"/>
</dbReference>
<dbReference type="PRINTS" id="PR00056">
    <property type="entry name" value="HSFDOMAIN"/>
</dbReference>
<feature type="compositionally biased region" description="Polar residues" evidence="6">
    <location>
        <begin position="62"/>
        <end position="75"/>
    </location>
</feature>
<feature type="compositionally biased region" description="Low complexity" evidence="6">
    <location>
        <begin position="414"/>
        <end position="463"/>
    </location>
</feature>
<organism evidence="8 9">
    <name type="scientific">Stylonychia lemnae</name>
    <name type="common">Ciliate</name>
    <dbReference type="NCBI Taxonomy" id="5949"/>
    <lineage>
        <taxon>Eukaryota</taxon>
        <taxon>Sar</taxon>
        <taxon>Alveolata</taxon>
        <taxon>Ciliophora</taxon>
        <taxon>Intramacronucleata</taxon>
        <taxon>Spirotrichea</taxon>
        <taxon>Stichotrichia</taxon>
        <taxon>Sporadotrichida</taxon>
        <taxon>Oxytrichidae</taxon>
        <taxon>Stylonychinae</taxon>
        <taxon>Stylonychia</taxon>
    </lineage>
</organism>
<dbReference type="SMART" id="SM00415">
    <property type="entry name" value="HSF"/>
    <property type="match status" value="1"/>
</dbReference>
<dbReference type="InterPro" id="IPR036390">
    <property type="entry name" value="WH_DNA-bd_sf"/>
</dbReference>
<feature type="region of interest" description="Disordered" evidence="6">
    <location>
        <begin position="351"/>
        <end position="371"/>
    </location>
</feature>
<evidence type="ECO:0000313" key="8">
    <source>
        <dbReference type="EMBL" id="CDW86314.1"/>
    </source>
</evidence>
<evidence type="ECO:0000313" key="9">
    <source>
        <dbReference type="Proteomes" id="UP000039865"/>
    </source>
</evidence>
<feature type="region of interest" description="Disordered" evidence="6">
    <location>
        <begin position="414"/>
        <end position="482"/>
    </location>
</feature>
<dbReference type="InterPro" id="IPR036388">
    <property type="entry name" value="WH-like_DNA-bd_sf"/>
</dbReference>
<name>A0A078AVV9_STYLE</name>